<dbReference type="RefSeq" id="WP_264554973.1">
    <property type="nucleotide sequence ID" value="NZ_CP109979.1"/>
</dbReference>
<dbReference type="Proteomes" id="UP001596417">
    <property type="component" value="Unassembled WGS sequence"/>
</dbReference>
<sequence length="40" mass="4272">MVGEHGERIRSRVVLSVGLRARTLDCALAHMTAHLLSGSA</sequence>
<keyword evidence="2" id="KW-1185">Reference proteome</keyword>
<dbReference type="AlphaFoldDB" id="A0ABD5YSH7"/>
<evidence type="ECO:0000313" key="2">
    <source>
        <dbReference type="Proteomes" id="UP001596417"/>
    </source>
</evidence>
<gene>
    <name evidence="1" type="ORF">ACFQL7_05800</name>
</gene>
<reference evidence="1 2" key="1">
    <citation type="journal article" date="2019" name="Int. J. Syst. Evol. Microbiol.">
        <title>The Global Catalogue of Microorganisms (GCM) 10K type strain sequencing project: providing services to taxonomists for standard genome sequencing and annotation.</title>
        <authorList>
            <consortium name="The Broad Institute Genomics Platform"/>
            <consortium name="The Broad Institute Genome Sequencing Center for Infectious Disease"/>
            <person name="Wu L."/>
            <person name="Ma J."/>
        </authorList>
    </citation>
    <scope>NUCLEOTIDE SEQUENCE [LARGE SCALE GENOMIC DNA]</scope>
    <source>
        <strain evidence="1 2">RDMS1</strain>
    </source>
</reference>
<comment type="caution">
    <text evidence="1">The sequence shown here is derived from an EMBL/GenBank/DDBJ whole genome shotgun (WGS) entry which is preliminary data.</text>
</comment>
<protein>
    <submittedName>
        <fullName evidence="1">Uncharacterized protein</fullName>
    </submittedName>
</protein>
<dbReference type="EMBL" id="JBHTAX010000001">
    <property type="protein sequence ID" value="MFC7189405.1"/>
    <property type="molecule type" value="Genomic_DNA"/>
</dbReference>
<organism evidence="1 2">
    <name type="scientific">Halocatena marina</name>
    <dbReference type="NCBI Taxonomy" id="2934937"/>
    <lineage>
        <taxon>Archaea</taxon>
        <taxon>Methanobacteriati</taxon>
        <taxon>Methanobacteriota</taxon>
        <taxon>Stenosarchaea group</taxon>
        <taxon>Halobacteria</taxon>
        <taxon>Halobacteriales</taxon>
        <taxon>Natronomonadaceae</taxon>
        <taxon>Halocatena</taxon>
    </lineage>
</organism>
<accession>A0ABD5YSH7</accession>
<name>A0ABD5YSH7_9EURY</name>
<dbReference type="GeneID" id="76198976"/>
<proteinExistence type="predicted"/>
<evidence type="ECO:0000313" key="1">
    <source>
        <dbReference type="EMBL" id="MFC7189405.1"/>
    </source>
</evidence>